<keyword evidence="1" id="KW-0812">Transmembrane</keyword>
<reference evidence="3" key="2">
    <citation type="submission" date="2013-07" db="EMBL/GenBank/DDBJ databases">
        <authorList>
            <consortium name="The Broad Institute Genome Sequencing Platform"/>
            <person name="Cuomo C."/>
            <person name="Litvintseva A."/>
            <person name="Chen Y."/>
            <person name="Heitman J."/>
            <person name="Sun S."/>
            <person name="Springer D."/>
            <person name="Dromer F."/>
            <person name="Young S.K."/>
            <person name="Zeng Q."/>
            <person name="Gargeya S."/>
            <person name="Fitzgerald M."/>
            <person name="Abouelleil A."/>
            <person name="Alvarado L."/>
            <person name="Berlin A.M."/>
            <person name="Chapman S.B."/>
            <person name="Dewar J."/>
            <person name="Goldberg J."/>
            <person name="Griggs A."/>
            <person name="Gujja S."/>
            <person name="Hansen M."/>
            <person name="Howarth C."/>
            <person name="Imamovic A."/>
            <person name="Larimer J."/>
            <person name="McCowan C."/>
            <person name="Murphy C."/>
            <person name="Pearson M."/>
            <person name="Priest M."/>
            <person name="Roberts A."/>
            <person name="Saif S."/>
            <person name="Shea T."/>
            <person name="Sykes S."/>
            <person name="Wortman J."/>
            <person name="Nusbaum C."/>
            <person name="Birren B."/>
        </authorList>
    </citation>
    <scope>NUCLEOTIDE SEQUENCE</scope>
    <source>
        <strain evidence="3">CBS 10118</strain>
    </source>
</reference>
<reference evidence="2" key="3">
    <citation type="submission" date="2014-01" db="EMBL/GenBank/DDBJ databases">
        <title>Evolution of pathogenesis and genome organization in the Tremellales.</title>
        <authorList>
            <person name="Cuomo C."/>
            <person name="Litvintseva A."/>
            <person name="Heitman J."/>
            <person name="Chen Y."/>
            <person name="Sun S."/>
            <person name="Springer D."/>
            <person name="Dromer F."/>
            <person name="Young S."/>
            <person name="Zeng Q."/>
            <person name="Chapman S."/>
            <person name="Gujja S."/>
            <person name="Saif S."/>
            <person name="Birren B."/>
        </authorList>
    </citation>
    <scope>NUCLEOTIDE SEQUENCE</scope>
    <source>
        <strain evidence="2">CBS 10118</strain>
    </source>
</reference>
<dbReference type="EMBL" id="KI894018">
    <property type="protein sequence ID" value="OCF28682.1"/>
    <property type="molecule type" value="Genomic_DNA"/>
</dbReference>
<feature type="transmembrane region" description="Helical" evidence="1">
    <location>
        <begin position="12"/>
        <end position="34"/>
    </location>
</feature>
<reference evidence="2" key="1">
    <citation type="submission" date="2013-07" db="EMBL/GenBank/DDBJ databases">
        <title>The Genome Sequence of Cryptococcus bestiolae CBS10118.</title>
        <authorList>
            <consortium name="The Broad Institute Genome Sequencing Platform"/>
            <person name="Cuomo C."/>
            <person name="Litvintseva A."/>
            <person name="Chen Y."/>
            <person name="Heitman J."/>
            <person name="Sun S."/>
            <person name="Springer D."/>
            <person name="Dromer F."/>
            <person name="Young S.K."/>
            <person name="Zeng Q."/>
            <person name="Gargeya S."/>
            <person name="Fitzgerald M."/>
            <person name="Abouelleil A."/>
            <person name="Alvarado L."/>
            <person name="Berlin A.M."/>
            <person name="Chapman S.B."/>
            <person name="Dewar J."/>
            <person name="Goldberg J."/>
            <person name="Griggs A."/>
            <person name="Gujja S."/>
            <person name="Hansen M."/>
            <person name="Howarth C."/>
            <person name="Imamovic A."/>
            <person name="Larimer J."/>
            <person name="McCowan C."/>
            <person name="Murphy C."/>
            <person name="Pearson M."/>
            <person name="Priest M."/>
            <person name="Roberts A."/>
            <person name="Saif S."/>
            <person name="Shea T."/>
            <person name="Sykes S."/>
            <person name="Wortman J."/>
            <person name="Nusbaum C."/>
            <person name="Birren B."/>
        </authorList>
    </citation>
    <scope>NUCLEOTIDE SEQUENCE [LARGE SCALE GENOMIC DNA]</scope>
    <source>
        <strain evidence="2">CBS 10118</strain>
    </source>
</reference>
<feature type="transmembrane region" description="Helical" evidence="1">
    <location>
        <begin position="54"/>
        <end position="76"/>
    </location>
</feature>
<evidence type="ECO:0000313" key="3">
    <source>
        <dbReference type="EMBL" id="WVW79519.1"/>
    </source>
</evidence>
<keyword evidence="1" id="KW-1133">Transmembrane helix</keyword>
<evidence type="ECO:0000256" key="1">
    <source>
        <dbReference type="SAM" id="Phobius"/>
    </source>
</evidence>
<accession>A0A1B9GCD5</accession>
<dbReference type="VEuPathDB" id="FungiDB:I302_00171"/>
<dbReference type="AlphaFoldDB" id="A0A1B9GCD5"/>
<evidence type="ECO:0000313" key="2">
    <source>
        <dbReference type="EMBL" id="OCF28682.1"/>
    </source>
</evidence>
<evidence type="ECO:0000313" key="4">
    <source>
        <dbReference type="Proteomes" id="UP000092730"/>
    </source>
</evidence>
<reference evidence="3" key="4">
    <citation type="submission" date="2024-02" db="EMBL/GenBank/DDBJ databases">
        <title>Comparative genomics of Cryptococcus and Kwoniella reveals pathogenesis evolution and contrasting modes of karyotype evolution via chromosome fusion or intercentromeric recombination.</title>
        <authorList>
            <person name="Coelho M.A."/>
            <person name="David-Palma M."/>
            <person name="Shea T."/>
            <person name="Bowers K."/>
            <person name="McGinley-Smith S."/>
            <person name="Mohammad A.W."/>
            <person name="Gnirke A."/>
            <person name="Yurkov A.M."/>
            <person name="Nowrousian M."/>
            <person name="Sun S."/>
            <person name="Cuomo C.A."/>
            <person name="Heitman J."/>
        </authorList>
    </citation>
    <scope>NUCLEOTIDE SEQUENCE</scope>
    <source>
        <strain evidence="3">CBS 10118</strain>
    </source>
</reference>
<keyword evidence="4" id="KW-1185">Reference proteome</keyword>
<gene>
    <name evidence="2" type="ORF">I302_00171</name>
    <name evidence="3" type="ORF">I302_101488</name>
</gene>
<proteinExistence type="predicted"/>
<keyword evidence="1" id="KW-0472">Membrane</keyword>
<sequence length="94" mass="10344">MSNLIEGLFHTIQGILQSILAVLQTFFNVIYSFVHGVTSLIWNTLESVAEFIGASVHFVISNIVIIGLIAVGLVIYNDRNKRGTLGNDLKKKAQ</sequence>
<dbReference type="GeneID" id="30204570"/>
<dbReference type="RefSeq" id="XP_019049752.1">
    <property type="nucleotide sequence ID" value="XM_019186874.1"/>
</dbReference>
<dbReference type="KEGG" id="kbi:30204570"/>
<dbReference type="EMBL" id="CP144541">
    <property type="protein sequence ID" value="WVW79519.1"/>
    <property type="molecule type" value="Genomic_DNA"/>
</dbReference>
<organism evidence="2">
    <name type="scientific">Kwoniella bestiolae CBS 10118</name>
    <dbReference type="NCBI Taxonomy" id="1296100"/>
    <lineage>
        <taxon>Eukaryota</taxon>
        <taxon>Fungi</taxon>
        <taxon>Dikarya</taxon>
        <taxon>Basidiomycota</taxon>
        <taxon>Agaricomycotina</taxon>
        <taxon>Tremellomycetes</taxon>
        <taxon>Tremellales</taxon>
        <taxon>Cryptococcaceae</taxon>
        <taxon>Kwoniella</taxon>
    </lineage>
</organism>
<dbReference type="Proteomes" id="UP000092730">
    <property type="component" value="Chromosome 1"/>
</dbReference>
<protein>
    <submittedName>
        <fullName evidence="2">Uncharacterized protein</fullName>
    </submittedName>
</protein>
<dbReference type="STRING" id="1296100.A0A1B9GCD5"/>
<dbReference type="OrthoDB" id="2561686at2759"/>
<name>A0A1B9GCD5_9TREE</name>